<dbReference type="PRINTS" id="PR00364">
    <property type="entry name" value="DISEASERSIST"/>
</dbReference>
<keyword evidence="3" id="KW-0677">Repeat</keyword>
<evidence type="ECO:0000256" key="6">
    <source>
        <dbReference type="ARBA" id="ARBA00022840"/>
    </source>
</evidence>
<dbReference type="Gene3D" id="3.40.50.300">
    <property type="entry name" value="P-loop containing nucleotide triphosphate hydrolases"/>
    <property type="match status" value="1"/>
</dbReference>
<proteinExistence type="inferred from homology"/>
<feature type="domain" description="NB-ARC" evidence="7">
    <location>
        <begin position="155"/>
        <end position="323"/>
    </location>
</feature>
<evidence type="ECO:0000256" key="2">
    <source>
        <dbReference type="ARBA" id="ARBA00022614"/>
    </source>
</evidence>
<evidence type="ECO:0000256" key="3">
    <source>
        <dbReference type="ARBA" id="ARBA00022737"/>
    </source>
</evidence>
<keyword evidence="2" id="KW-0433">Leucine-rich repeat</keyword>
<dbReference type="SUPFAM" id="SSF52058">
    <property type="entry name" value="L domain-like"/>
    <property type="match status" value="1"/>
</dbReference>
<evidence type="ECO:0000259" key="7">
    <source>
        <dbReference type="Pfam" id="PF00931"/>
    </source>
</evidence>
<dbReference type="InterPro" id="IPR032675">
    <property type="entry name" value="LRR_dom_sf"/>
</dbReference>
<evidence type="ECO:0000256" key="5">
    <source>
        <dbReference type="ARBA" id="ARBA00022821"/>
    </source>
</evidence>
<dbReference type="InterPro" id="IPR050905">
    <property type="entry name" value="Plant_NBS-LRR"/>
</dbReference>
<evidence type="ECO:0000256" key="1">
    <source>
        <dbReference type="ARBA" id="ARBA00008894"/>
    </source>
</evidence>
<dbReference type="GO" id="GO:0043531">
    <property type="term" value="F:ADP binding"/>
    <property type="evidence" value="ECO:0007669"/>
    <property type="project" value="InterPro"/>
</dbReference>
<dbReference type="Gene3D" id="1.10.10.10">
    <property type="entry name" value="Winged helix-like DNA-binding domain superfamily/Winged helix DNA-binding domain"/>
    <property type="match status" value="1"/>
</dbReference>
<dbReference type="FunFam" id="3.40.50.300:FF:001091">
    <property type="entry name" value="Probable disease resistance protein At1g61300"/>
    <property type="match status" value="1"/>
</dbReference>
<dbReference type="Proteomes" id="UP000634136">
    <property type="component" value="Unassembled WGS sequence"/>
</dbReference>
<accession>A0A834XEM3</accession>
<comment type="similarity">
    <text evidence="1">Belongs to the disease resistance NB-LRR family.</text>
</comment>
<dbReference type="PANTHER" id="PTHR33463">
    <property type="entry name" value="NB-ARC DOMAIN-CONTAINING PROTEIN-RELATED"/>
    <property type="match status" value="1"/>
</dbReference>
<dbReference type="Gene3D" id="3.80.10.10">
    <property type="entry name" value="Ribonuclease Inhibitor"/>
    <property type="match status" value="1"/>
</dbReference>
<organism evidence="8 9">
    <name type="scientific">Senna tora</name>
    <dbReference type="NCBI Taxonomy" id="362788"/>
    <lineage>
        <taxon>Eukaryota</taxon>
        <taxon>Viridiplantae</taxon>
        <taxon>Streptophyta</taxon>
        <taxon>Embryophyta</taxon>
        <taxon>Tracheophyta</taxon>
        <taxon>Spermatophyta</taxon>
        <taxon>Magnoliopsida</taxon>
        <taxon>eudicotyledons</taxon>
        <taxon>Gunneridae</taxon>
        <taxon>Pentapetalae</taxon>
        <taxon>rosids</taxon>
        <taxon>fabids</taxon>
        <taxon>Fabales</taxon>
        <taxon>Fabaceae</taxon>
        <taxon>Caesalpinioideae</taxon>
        <taxon>Cassia clade</taxon>
        <taxon>Senna</taxon>
    </lineage>
</organism>
<protein>
    <submittedName>
        <fullName evidence="8">Putative disease resistance protein</fullName>
    </submittedName>
</protein>
<gene>
    <name evidence="8" type="ORF">G2W53_004884</name>
</gene>
<dbReference type="InterPro" id="IPR027417">
    <property type="entry name" value="P-loop_NTPase"/>
</dbReference>
<sequence>MAEAIGTAVATEVAKPLVTRAMEEAGYLCCYNRYVEDYEDKKRGLLAASGSLQDDVKEAKQRNESLIDKEAKNWLNEANHLIIEEDTKTKKKWFFGLCTNCILQYRQGKKFAKKASKIPTLIERKKDLVRVARSAGPIGMKYHFLSNFMHFESRKTKYKQLKEALKNNNNHFVGLQGMGGTGKTTIATQVGKEVEESKLFDKVIFIVVSNPPNVEKIRSDIARHLVSKSDDAKELEKDAASLRYRITNGGEKILIILDDVWERELDLKSIGIPVGLHDKGCCSVLLTTRDMKVCKAMGCQETIQIDVLHDKEALNLFLYHAVQHGVDSSSDFKDVALDIVKWCGGLPVAIEAIAKSLNSEPLQVWKDTSTALQNFDPMLYDDVVDGAMKKAYKCLKLSYDNLKDEKAQKLFLLCSLFPEDFEIPVELLSRIAIGLGLFGEVDEYKKARRQVREVKRKLVDSSLLLEDEKEENVKMHDLVHDVAIKIADKVIQVVRNSKTTLKENVQFSFWIDGFPNCFEGSKLEILIIFITSFVEFPDSLFEGLKKLRVLVINSEVELPNEITKLENLRLLGLTDCDIERNNPFKVIERCSRLEELYYRYNEDIFLEKLEDEVRDIGIPPTLQMYDIIGGGGYFGGNDASLLRRFKPRSLQNIFSEATFNFLAAKAEILKLDGIGWKNPIEDGGRNDLIKLSLKSFLKMECLIHTKNIGSEVTIFAKLVKLKLSTMSVKELCCGPFPTGFLKKLEKLHLNYCSNLEGTLFKGKLDLGYNKVPFETSIKPTPFEKIGNQELLQLDILVYIVHCLINVIAGISGSH</sequence>
<dbReference type="GO" id="GO:0005524">
    <property type="term" value="F:ATP binding"/>
    <property type="evidence" value="ECO:0007669"/>
    <property type="project" value="UniProtKB-KW"/>
</dbReference>
<dbReference type="SUPFAM" id="SSF52540">
    <property type="entry name" value="P-loop containing nucleoside triphosphate hydrolases"/>
    <property type="match status" value="1"/>
</dbReference>
<comment type="caution">
    <text evidence="8">The sequence shown here is derived from an EMBL/GenBank/DDBJ whole genome shotgun (WGS) entry which is preliminary data.</text>
</comment>
<dbReference type="InterPro" id="IPR042197">
    <property type="entry name" value="Apaf_helical"/>
</dbReference>
<dbReference type="AlphaFoldDB" id="A0A834XEM3"/>
<dbReference type="EMBL" id="JAAIUW010000002">
    <property type="protein sequence ID" value="KAF7842586.1"/>
    <property type="molecule type" value="Genomic_DNA"/>
</dbReference>
<keyword evidence="9" id="KW-1185">Reference proteome</keyword>
<keyword evidence="4" id="KW-0547">Nucleotide-binding</keyword>
<dbReference type="InterPro" id="IPR036388">
    <property type="entry name" value="WH-like_DNA-bd_sf"/>
</dbReference>
<dbReference type="GO" id="GO:0006952">
    <property type="term" value="P:defense response"/>
    <property type="evidence" value="ECO:0007669"/>
    <property type="project" value="UniProtKB-KW"/>
</dbReference>
<dbReference type="Gene3D" id="1.10.8.430">
    <property type="entry name" value="Helical domain of apoptotic protease-activating factors"/>
    <property type="match status" value="1"/>
</dbReference>
<keyword evidence="6" id="KW-0067">ATP-binding</keyword>
<evidence type="ECO:0000313" key="8">
    <source>
        <dbReference type="EMBL" id="KAF7842586.1"/>
    </source>
</evidence>
<dbReference type="InterPro" id="IPR002182">
    <property type="entry name" value="NB-ARC"/>
</dbReference>
<dbReference type="Pfam" id="PF00931">
    <property type="entry name" value="NB-ARC"/>
    <property type="match status" value="1"/>
</dbReference>
<reference evidence="8" key="1">
    <citation type="submission" date="2020-09" db="EMBL/GenBank/DDBJ databases">
        <title>Genome-Enabled Discovery of Anthraquinone Biosynthesis in Senna tora.</title>
        <authorList>
            <person name="Kang S.-H."/>
            <person name="Pandey R.P."/>
            <person name="Lee C.-M."/>
            <person name="Sim J.-S."/>
            <person name="Jeong J.-T."/>
            <person name="Choi B.-S."/>
            <person name="Jung M."/>
            <person name="Ginzburg D."/>
            <person name="Zhao K."/>
            <person name="Won S.Y."/>
            <person name="Oh T.-J."/>
            <person name="Yu Y."/>
            <person name="Kim N.-H."/>
            <person name="Lee O.R."/>
            <person name="Lee T.-H."/>
            <person name="Bashyal P."/>
            <person name="Kim T.-S."/>
            <person name="Lee W.-H."/>
            <person name="Kawkins C."/>
            <person name="Kim C.-K."/>
            <person name="Kim J.S."/>
            <person name="Ahn B.O."/>
            <person name="Rhee S.Y."/>
            <person name="Sohng J.K."/>
        </authorList>
    </citation>
    <scope>NUCLEOTIDE SEQUENCE</scope>
    <source>
        <tissue evidence="8">Leaf</tissue>
    </source>
</reference>
<evidence type="ECO:0000313" key="9">
    <source>
        <dbReference type="Proteomes" id="UP000634136"/>
    </source>
</evidence>
<dbReference type="OrthoDB" id="1399370at2759"/>
<name>A0A834XEM3_9FABA</name>
<keyword evidence="5" id="KW-0611">Plant defense</keyword>
<dbReference type="PANTHER" id="PTHR33463:SF105">
    <property type="entry name" value="AND NB-ARC DOMAIN DISEASE RESISTANCE PROTEIN, PUTATIVE-RELATED"/>
    <property type="match status" value="1"/>
</dbReference>
<evidence type="ECO:0000256" key="4">
    <source>
        <dbReference type="ARBA" id="ARBA00022741"/>
    </source>
</evidence>